<dbReference type="EMBL" id="SEKV01001137">
    <property type="protein sequence ID" value="TFY51648.1"/>
    <property type="molecule type" value="Genomic_DNA"/>
</dbReference>
<dbReference type="STRING" id="34475.A0A4Y9XPG2"/>
<reference evidence="4 5" key="1">
    <citation type="submission" date="2019-01" db="EMBL/GenBank/DDBJ databases">
        <title>Genome sequencing of the rare red list fungi Fomitopsis rosea.</title>
        <authorList>
            <person name="Buettner E."/>
            <person name="Kellner H."/>
        </authorList>
    </citation>
    <scope>NUCLEOTIDE SEQUENCE [LARGE SCALE GENOMIC DNA]</scope>
    <source>
        <strain evidence="4 5">DSM 105464</strain>
    </source>
</reference>
<feature type="region of interest" description="Disordered" evidence="1">
    <location>
        <begin position="270"/>
        <end position="302"/>
    </location>
</feature>
<feature type="transmembrane region" description="Helical" evidence="2">
    <location>
        <begin position="57"/>
        <end position="82"/>
    </location>
</feature>
<name>A0A4Y9XPG2_9APHY</name>
<feature type="transmembrane region" description="Helical" evidence="2">
    <location>
        <begin position="20"/>
        <end position="45"/>
    </location>
</feature>
<evidence type="ECO:0000313" key="5">
    <source>
        <dbReference type="Proteomes" id="UP000298390"/>
    </source>
</evidence>
<feature type="domain" description="DUF6534" evidence="3">
    <location>
        <begin position="208"/>
        <end position="263"/>
    </location>
</feature>
<evidence type="ECO:0000256" key="1">
    <source>
        <dbReference type="SAM" id="MobiDB-lite"/>
    </source>
</evidence>
<accession>A0A4Y9XPG2</accession>
<dbReference type="InterPro" id="IPR045339">
    <property type="entry name" value="DUF6534"/>
</dbReference>
<keyword evidence="2" id="KW-1133">Transmembrane helix</keyword>
<feature type="transmembrane region" description="Helical" evidence="2">
    <location>
        <begin position="133"/>
        <end position="153"/>
    </location>
</feature>
<sequence length="354" mass="39350">MSTPALPPPPAPVSELNATFGVLLIGFIFAVTLYGLTFFQTYIYYSRFPSDTTLSKWTIALLWAVDTATTTLLSHTLYYYLITSFMAPFDALDVTKTFVSENALAAFGIFLVQVFYAYRVFTLNGKNPVIPGAISFIALVNLVLGIVSAAKIAQQPLFYNFVDHTIKASGHGMLETRQSVLMLVRIGVDWDSPSRFPGMKAVDGWYEYIAVYFINRGSCFTLLQLASLLLFVIIPKQQVWILFHFVTSKTYVNSLLLMLNFRNVHHGRGVDEEESLNQRGEFKSQPGSSSHSRTPGNATSRSVQFGVVDTESKAAAMTIGLDTMHSAVGIDDDESDRRKPHASDIDIHKSHVDF</sequence>
<organism evidence="4 5">
    <name type="scientific">Rhodofomes roseus</name>
    <dbReference type="NCBI Taxonomy" id="34475"/>
    <lineage>
        <taxon>Eukaryota</taxon>
        <taxon>Fungi</taxon>
        <taxon>Dikarya</taxon>
        <taxon>Basidiomycota</taxon>
        <taxon>Agaricomycotina</taxon>
        <taxon>Agaricomycetes</taxon>
        <taxon>Polyporales</taxon>
        <taxon>Rhodofomes</taxon>
    </lineage>
</organism>
<keyword evidence="2" id="KW-0812">Transmembrane</keyword>
<comment type="caution">
    <text evidence="4">The sequence shown here is derived from an EMBL/GenBank/DDBJ whole genome shotgun (WGS) entry which is preliminary data.</text>
</comment>
<dbReference type="AlphaFoldDB" id="A0A4Y9XPG2"/>
<feature type="transmembrane region" description="Helical" evidence="2">
    <location>
        <begin position="102"/>
        <end position="121"/>
    </location>
</feature>
<dbReference type="PANTHER" id="PTHR40465">
    <property type="entry name" value="CHROMOSOME 1, WHOLE GENOME SHOTGUN SEQUENCE"/>
    <property type="match status" value="1"/>
</dbReference>
<feature type="compositionally biased region" description="Basic and acidic residues" evidence="1">
    <location>
        <begin position="335"/>
        <end position="354"/>
    </location>
</feature>
<evidence type="ECO:0000259" key="3">
    <source>
        <dbReference type="Pfam" id="PF20152"/>
    </source>
</evidence>
<feature type="compositionally biased region" description="Polar residues" evidence="1">
    <location>
        <begin position="285"/>
        <end position="302"/>
    </location>
</feature>
<feature type="region of interest" description="Disordered" evidence="1">
    <location>
        <begin position="330"/>
        <end position="354"/>
    </location>
</feature>
<dbReference type="Pfam" id="PF20152">
    <property type="entry name" value="DUF6534"/>
    <property type="match status" value="1"/>
</dbReference>
<dbReference type="Proteomes" id="UP000298390">
    <property type="component" value="Unassembled WGS sequence"/>
</dbReference>
<keyword evidence="2" id="KW-0472">Membrane</keyword>
<evidence type="ECO:0000313" key="4">
    <source>
        <dbReference type="EMBL" id="TFY51648.1"/>
    </source>
</evidence>
<gene>
    <name evidence="4" type="ORF">EVJ58_g10455</name>
</gene>
<dbReference type="PANTHER" id="PTHR40465:SF1">
    <property type="entry name" value="DUF6534 DOMAIN-CONTAINING PROTEIN"/>
    <property type="match status" value="1"/>
</dbReference>
<proteinExistence type="predicted"/>
<evidence type="ECO:0000256" key="2">
    <source>
        <dbReference type="SAM" id="Phobius"/>
    </source>
</evidence>
<protein>
    <recommendedName>
        <fullName evidence="3">DUF6534 domain-containing protein</fullName>
    </recommendedName>
</protein>
<feature type="transmembrane region" description="Helical" evidence="2">
    <location>
        <begin position="209"/>
        <end position="234"/>
    </location>
</feature>